<reference evidence="10" key="1">
    <citation type="journal article" date="2019" name="Int. J. Syst. Evol. Microbiol.">
        <title>The Global Catalogue of Microorganisms (GCM) 10K type strain sequencing project: providing services to taxonomists for standard genome sequencing and annotation.</title>
        <authorList>
            <consortium name="The Broad Institute Genomics Platform"/>
            <consortium name="The Broad Institute Genome Sequencing Center for Infectious Disease"/>
            <person name="Wu L."/>
            <person name="Ma J."/>
        </authorList>
    </citation>
    <scope>NUCLEOTIDE SEQUENCE [LARGE SCALE GENOMIC DNA]</scope>
    <source>
        <strain evidence="10">CAIM 431</strain>
    </source>
</reference>
<evidence type="ECO:0000259" key="8">
    <source>
        <dbReference type="Pfam" id="PF11975"/>
    </source>
</evidence>
<feature type="domain" description="Glycosyl hydrolase family 4 C-terminal" evidence="8">
    <location>
        <begin position="194"/>
        <end position="429"/>
    </location>
</feature>
<dbReference type="PANTHER" id="PTHR32092">
    <property type="entry name" value="6-PHOSPHO-BETA-GLUCOSIDASE-RELATED"/>
    <property type="match status" value="1"/>
</dbReference>
<dbReference type="Gene3D" id="3.40.50.720">
    <property type="entry name" value="NAD(P)-binding Rossmann-like Domain"/>
    <property type="match status" value="1"/>
</dbReference>
<dbReference type="GO" id="GO:0008706">
    <property type="term" value="F:6-phospho-beta-glucosidase activity"/>
    <property type="evidence" value="ECO:0007669"/>
    <property type="project" value="UniProtKB-EC"/>
</dbReference>
<keyword evidence="5" id="KW-0464">Manganese</keyword>
<dbReference type="PANTHER" id="PTHR32092:SF5">
    <property type="entry name" value="6-PHOSPHO-BETA-GLUCOSIDASE"/>
    <property type="match status" value="1"/>
</dbReference>
<dbReference type="SUPFAM" id="SSF56327">
    <property type="entry name" value="LDH C-terminal domain-like"/>
    <property type="match status" value="1"/>
</dbReference>
<dbReference type="RefSeq" id="WP_343872051.1">
    <property type="nucleotide sequence ID" value="NZ_BAAAIX010000004.1"/>
</dbReference>
<evidence type="ECO:0000256" key="7">
    <source>
        <dbReference type="RuleBase" id="RU361152"/>
    </source>
</evidence>
<dbReference type="PRINTS" id="PR00732">
    <property type="entry name" value="GLHYDRLASE4"/>
</dbReference>
<sequence length="455" mass="48486">MKLALLGGGGFRVPLVHGALLRDEHADRVDEVVLFDADAHRLEAMGHVVRQQGEAAVRAGALPVRISTTTDLDEAVREADFVFSAMRVGGLHGRTCDERVALDLGVLGQETTGPGGLAYGLRTIPVALQVALRVAELAPQAWVINFTNPAGMVTQAMQQVLGDRVVGICDSPIGLARRAAGLLGVDADRAALDYVGLNHLGWLRGMRVGGTDLLPGLVADAEALDRMEEGRLFGAEWIQTLGAIPNEYLYYYYCTREAVAAIKGAPHTRGEFLLDQQTAFYQQVAADPGSALARWNAARAEREASYMAEARAEGEERDESDMDSGGYEGVALALMAAIARGERSQMLLNVRNQGAVAGLPDDAVVEVPCAVSASGVVPLVTRPLDDGAVGRSMLGLVQQVKAVEELTIRAATTGSVRDAVAAFSLHPLVDSVPVGRQLLEGYRSRIREVDAVFTR</sequence>
<keyword evidence="10" id="KW-1185">Reference proteome</keyword>
<dbReference type="Pfam" id="PF02056">
    <property type="entry name" value="Glyco_hydro_4"/>
    <property type="match status" value="1"/>
</dbReference>
<evidence type="ECO:0000256" key="2">
    <source>
        <dbReference type="ARBA" id="ARBA00022723"/>
    </source>
</evidence>
<accession>A0ABW4RXD4</accession>
<dbReference type="SUPFAM" id="SSF51735">
    <property type="entry name" value="NAD(P)-binding Rossmann-fold domains"/>
    <property type="match status" value="1"/>
</dbReference>
<dbReference type="InterPro" id="IPR001088">
    <property type="entry name" value="Glyco_hydro_4"/>
</dbReference>
<evidence type="ECO:0000256" key="4">
    <source>
        <dbReference type="ARBA" id="ARBA00023027"/>
    </source>
</evidence>
<comment type="caution">
    <text evidence="9">The sequence shown here is derived from an EMBL/GenBank/DDBJ whole genome shotgun (WGS) entry which is preliminary data.</text>
</comment>
<evidence type="ECO:0000313" key="10">
    <source>
        <dbReference type="Proteomes" id="UP001597326"/>
    </source>
</evidence>
<organism evidence="9 10">
    <name type="scientific">Luteococcus peritonei</name>
    <dbReference type="NCBI Taxonomy" id="88874"/>
    <lineage>
        <taxon>Bacteria</taxon>
        <taxon>Bacillati</taxon>
        <taxon>Actinomycetota</taxon>
        <taxon>Actinomycetes</taxon>
        <taxon>Propionibacteriales</taxon>
        <taxon>Propionibacteriaceae</taxon>
        <taxon>Luteococcus</taxon>
    </lineage>
</organism>
<dbReference type="InterPro" id="IPR036291">
    <property type="entry name" value="NAD(P)-bd_dom_sf"/>
</dbReference>
<evidence type="ECO:0000256" key="1">
    <source>
        <dbReference type="ARBA" id="ARBA00010141"/>
    </source>
</evidence>
<dbReference type="EMBL" id="JBHUFZ010000025">
    <property type="protein sequence ID" value="MFD1890739.1"/>
    <property type="molecule type" value="Genomic_DNA"/>
</dbReference>
<evidence type="ECO:0000256" key="6">
    <source>
        <dbReference type="ARBA" id="ARBA00023295"/>
    </source>
</evidence>
<keyword evidence="2" id="KW-0479">Metal-binding</keyword>
<keyword evidence="6 7" id="KW-0326">Glycosidase</keyword>
<dbReference type="PROSITE" id="PS01324">
    <property type="entry name" value="GLYCOSYL_HYDROL_F4"/>
    <property type="match status" value="1"/>
</dbReference>
<dbReference type="Proteomes" id="UP001597326">
    <property type="component" value="Unassembled WGS sequence"/>
</dbReference>
<dbReference type="CDD" id="cd05296">
    <property type="entry name" value="GH4_P_beta_glucosidase"/>
    <property type="match status" value="1"/>
</dbReference>
<dbReference type="InterPro" id="IPR022616">
    <property type="entry name" value="Glyco_hydro_4_C"/>
</dbReference>
<evidence type="ECO:0000313" key="9">
    <source>
        <dbReference type="EMBL" id="MFD1890739.1"/>
    </source>
</evidence>
<keyword evidence="3 7" id="KW-0378">Hydrolase</keyword>
<keyword evidence="4 7" id="KW-0520">NAD</keyword>
<evidence type="ECO:0000256" key="5">
    <source>
        <dbReference type="ARBA" id="ARBA00023211"/>
    </source>
</evidence>
<name>A0ABW4RXD4_9ACTN</name>
<dbReference type="Gene3D" id="3.90.110.10">
    <property type="entry name" value="Lactate dehydrogenase/glycoside hydrolase, family 4, C-terminal"/>
    <property type="match status" value="1"/>
</dbReference>
<dbReference type="InterPro" id="IPR019802">
    <property type="entry name" value="GlycHydrolase_4_CS"/>
</dbReference>
<dbReference type="Pfam" id="PF11975">
    <property type="entry name" value="Glyco_hydro_4C"/>
    <property type="match status" value="1"/>
</dbReference>
<gene>
    <name evidence="9" type="ORF">ACFSCS_11185</name>
</gene>
<proteinExistence type="inferred from homology"/>
<protein>
    <submittedName>
        <fullName evidence="9">6-phospho-beta-glucosidase</fullName>
        <ecNumber evidence="9">3.2.1.86</ecNumber>
    </submittedName>
</protein>
<comment type="similarity">
    <text evidence="1 7">Belongs to the glycosyl hydrolase 4 family.</text>
</comment>
<dbReference type="EC" id="3.2.1.86" evidence="9"/>
<evidence type="ECO:0000256" key="3">
    <source>
        <dbReference type="ARBA" id="ARBA00022801"/>
    </source>
</evidence>
<dbReference type="InterPro" id="IPR015955">
    <property type="entry name" value="Lactate_DH/Glyco_Ohase_4_C"/>
</dbReference>
<comment type="cofactor">
    <cofactor evidence="7">
        <name>NAD(+)</name>
        <dbReference type="ChEBI" id="CHEBI:57540"/>
    </cofactor>
    <text evidence="7">Binds 1 NAD(+) per subunit.</text>
</comment>